<evidence type="ECO:0000259" key="3">
    <source>
        <dbReference type="Pfam" id="PF03629"/>
    </source>
</evidence>
<gene>
    <name evidence="4" type="ORF">SAMN05192582_100694</name>
</gene>
<dbReference type="Gene3D" id="3.40.50.1110">
    <property type="entry name" value="SGNH hydrolase"/>
    <property type="match status" value="1"/>
</dbReference>
<protein>
    <submittedName>
        <fullName evidence="4">Sialate O-acetylesterase</fullName>
    </submittedName>
</protein>
<evidence type="ECO:0000256" key="2">
    <source>
        <dbReference type="SAM" id="SignalP"/>
    </source>
</evidence>
<dbReference type="Proteomes" id="UP000181870">
    <property type="component" value="Unassembled WGS sequence"/>
</dbReference>
<dbReference type="InterPro" id="IPR036514">
    <property type="entry name" value="SGNH_hydro_sf"/>
</dbReference>
<dbReference type="RefSeq" id="WP_074636242.1">
    <property type="nucleotide sequence ID" value="NZ_FNDO01000006.1"/>
</dbReference>
<accession>A0A1G8CQV5</accession>
<dbReference type="PANTHER" id="PTHR22901">
    <property type="entry name" value="SIALATE O-ACETYLESTERASE"/>
    <property type="match status" value="1"/>
</dbReference>
<dbReference type="GO" id="GO:0005975">
    <property type="term" value="P:carbohydrate metabolic process"/>
    <property type="evidence" value="ECO:0007669"/>
    <property type="project" value="TreeGrafter"/>
</dbReference>
<dbReference type="EMBL" id="FNDO01000006">
    <property type="protein sequence ID" value="SDH47724.1"/>
    <property type="molecule type" value="Genomic_DNA"/>
</dbReference>
<name>A0A1G8CQV5_BACOV</name>
<evidence type="ECO:0000256" key="1">
    <source>
        <dbReference type="ARBA" id="ARBA00022801"/>
    </source>
</evidence>
<keyword evidence="2" id="KW-0732">Signal</keyword>
<dbReference type="InterPro" id="IPR005181">
    <property type="entry name" value="SASA"/>
</dbReference>
<organism evidence="4 5">
    <name type="scientific">Bacteroides ovatus</name>
    <dbReference type="NCBI Taxonomy" id="28116"/>
    <lineage>
        <taxon>Bacteria</taxon>
        <taxon>Pseudomonadati</taxon>
        <taxon>Bacteroidota</taxon>
        <taxon>Bacteroidia</taxon>
        <taxon>Bacteroidales</taxon>
        <taxon>Bacteroidaceae</taxon>
        <taxon>Bacteroides</taxon>
    </lineage>
</organism>
<feature type="signal peptide" evidence="2">
    <location>
        <begin position="1"/>
        <end position="21"/>
    </location>
</feature>
<dbReference type="PANTHER" id="PTHR22901:SF0">
    <property type="entry name" value="SIALATE O-ACETYLESTERASE"/>
    <property type="match status" value="1"/>
</dbReference>
<feature type="chain" id="PRO_5010237975" evidence="2">
    <location>
        <begin position="22"/>
        <end position="475"/>
    </location>
</feature>
<dbReference type="Gene3D" id="2.60.40.10">
    <property type="entry name" value="Immunoglobulins"/>
    <property type="match status" value="1"/>
</dbReference>
<dbReference type="InterPro" id="IPR013783">
    <property type="entry name" value="Ig-like_fold"/>
</dbReference>
<dbReference type="Pfam" id="PF03629">
    <property type="entry name" value="SASA"/>
    <property type="match status" value="1"/>
</dbReference>
<dbReference type="InterPro" id="IPR039329">
    <property type="entry name" value="SIAE"/>
</dbReference>
<evidence type="ECO:0000313" key="4">
    <source>
        <dbReference type="EMBL" id="SDH47724.1"/>
    </source>
</evidence>
<reference evidence="4 5" key="1">
    <citation type="submission" date="2016-10" db="EMBL/GenBank/DDBJ databases">
        <authorList>
            <person name="de Groot N.N."/>
        </authorList>
    </citation>
    <scope>NUCLEOTIDE SEQUENCE [LARGE SCALE GENOMIC DNA]</scope>
    <source>
        <strain evidence="4 5">NLAE-zl-C57</strain>
    </source>
</reference>
<feature type="domain" description="Sialate O-acetylesterase" evidence="3">
    <location>
        <begin position="106"/>
        <end position="359"/>
    </location>
</feature>
<dbReference type="GO" id="GO:0001681">
    <property type="term" value="F:sialate O-acetylesterase activity"/>
    <property type="evidence" value="ECO:0007669"/>
    <property type="project" value="InterPro"/>
</dbReference>
<sequence>MKLKALYLLSALLLGAYSSSAKVTLPAIMGDNMVLQQQSKVNLWGKAAPSKQIVVKTSWDKQSYTVSADMDGNWKVKVQTPAAGGPYEISFNDGETVRLKNVLIGEVWYCSGQSNMEMPMKGFDRQPVEGALDVILAAKETTPIHVFTVRHAFSCSPLEKCNGSWKTNTPENVVNASATAYFFARYLNEILGVPVGLIVAEYGGTKIQTWMPEDAIRPYENEKNLKHLGTNDKDRLHDKACTLYNAMVAPITSYGIKGMLWYQGESNRTQPELYEKLQEAFVKGMRGKFDCGEFPFYYVQIAPFRYDGSDKTSSAVFREVQAKLMKQVPNCGMAVTLDIGDETGIHPRKKCEVGKRLAYWALAKTYGKNPFSCSGPIYKSMQVEGKKVYLHFDNAPGGVAPLETPLDGFEVAGSDRKFYPARAIVEAGKGLLSVTSDKVPEPVAVRYGYRNYVKGSLFDVYGNPAASFRTDDWEQ</sequence>
<keyword evidence="1" id="KW-0378">Hydrolase</keyword>
<evidence type="ECO:0000313" key="5">
    <source>
        <dbReference type="Proteomes" id="UP000181870"/>
    </source>
</evidence>
<dbReference type="SUPFAM" id="SSF52266">
    <property type="entry name" value="SGNH hydrolase"/>
    <property type="match status" value="1"/>
</dbReference>
<proteinExistence type="predicted"/>
<dbReference type="AlphaFoldDB" id="A0A1G8CQV5"/>